<protein>
    <submittedName>
        <fullName evidence="1">Uncharacterized protein</fullName>
    </submittedName>
</protein>
<evidence type="ECO:0000313" key="2">
    <source>
        <dbReference type="Proteomes" id="UP001279734"/>
    </source>
</evidence>
<gene>
    <name evidence="1" type="ORF">Nepgr_016502</name>
</gene>
<keyword evidence="2" id="KW-1185">Reference proteome</keyword>
<accession>A0AAD3SQN6</accession>
<dbReference type="AlphaFoldDB" id="A0AAD3SQN6"/>
<dbReference type="Proteomes" id="UP001279734">
    <property type="component" value="Unassembled WGS sequence"/>
</dbReference>
<evidence type="ECO:0000313" key="1">
    <source>
        <dbReference type="EMBL" id="GMH14661.1"/>
    </source>
</evidence>
<proteinExistence type="predicted"/>
<comment type="caution">
    <text evidence="1">The sequence shown here is derived from an EMBL/GenBank/DDBJ whole genome shotgun (WGS) entry which is preliminary data.</text>
</comment>
<organism evidence="1 2">
    <name type="scientific">Nepenthes gracilis</name>
    <name type="common">Slender pitcher plant</name>
    <dbReference type="NCBI Taxonomy" id="150966"/>
    <lineage>
        <taxon>Eukaryota</taxon>
        <taxon>Viridiplantae</taxon>
        <taxon>Streptophyta</taxon>
        <taxon>Embryophyta</taxon>
        <taxon>Tracheophyta</taxon>
        <taxon>Spermatophyta</taxon>
        <taxon>Magnoliopsida</taxon>
        <taxon>eudicotyledons</taxon>
        <taxon>Gunneridae</taxon>
        <taxon>Pentapetalae</taxon>
        <taxon>Caryophyllales</taxon>
        <taxon>Nepenthaceae</taxon>
        <taxon>Nepenthes</taxon>
    </lineage>
</organism>
<dbReference type="EMBL" id="BSYO01000014">
    <property type="protein sequence ID" value="GMH14661.1"/>
    <property type="molecule type" value="Genomic_DNA"/>
</dbReference>
<sequence length="117" mass="12377">MQQLGPSSCPIISSTTAARRVLALRQTVNLRCPANLTLCSPVRCSPRQASKSCPAFASSKAGQHFASEFLSSSFGLTSSLAVLVLAARQEVSSNLLQGSSLEFLSKAGQHLHFEAAR</sequence>
<name>A0AAD3SQN6_NEPGR</name>
<reference evidence="1" key="1">
    <citation type="submission" date="2023-05" db="EMBL/GenBank/DDBJ databases">
        <title>Nepenthes gracilis genome sequencing.</title>
        <authorList>
            <person name="Fukushima K."/>
        </authorList>
    </citation>
    <scope>NUCLEOTIDE SEQUENCE</scope>
    <source>
        <strain evidence="1">SING2019-196</strain>
    </source>
</reference>